<comment type="similarity">
    <text evidence="13">Belongs to the SAT4 family.</text>
</comment>
<name>A0A9P7ZM82_9HYPO</name>
<feature type="domain" description="CFEM" evidence="17">
    <location>
        <begin position="1"/>
        <end position="84"/>
    </location>
</feature>
<protein>
    <recommendedName>
        <fullName evidence="17">CFEM domain-containing protein</fullName>
    </recommendedName>
</protein>
<keyword evidence="6" id="KW-0325">Glycoprotein</keyword>
<keyword evidence="12" id="KW-0449">Lipoprotein</keyword>
<evidence type="ECO:0000256" key="13">
    <source>
        <dbReference type="ARBA" id="ARBA00038359"/>
    </source>
</evidence>
<dbReference type="GO" id="GO:0098552">
    <property type="term" value="C:side of membrane"/>
    <property type="evidence" value="ECO:0007669"/>
    <property type="project" value="UniProtKB-KW"/>
</dbReference>
<dbReference type="AlphaFoldDB" id="A0A9P7ZM82"/>
<feature type="binding site" description="axial binding residue" evidence="14">
    <location>
        <position position="22"/>
    </location>
    <ligand>
        <name>heme</name>
        <dbReference type="ChEBI" id="CHEBI:30413"/>
    </ligand>
    <ligandPart>
        <name>Fe</name>
        <dbReference type="ChEBI" id="CHEBI:18248"/>
    </ligandPart>
</feature>
<evidence type="ECO:0000256" key="4">
    <source>
        <dbReference type="ARBA" id="ARBA00010031"/>
    </source>
</evidence>
<keyword evidence="19" id="KW-1185">Reference proteome</keyword>
<keyword evidence="7 16" id="KW-0812">Transmembrane</keyword>
<organism evidence="18 19">
    <name type="scientific">Emericellopsis atlantica</name>
    <dbReference type="NCBI Taxonomy" id="2614577"/>
    <lineage>
        <taxon>Eukaryota</taxon>
        <taxon>Fungi</taxon>
        <taxon>Dikarya</taxon>
        <taxon>Ascomycota</taxon>
        <taxon>Pezizomycotina</taxon>
        <taxon>Sordariomycetes</taxon>
        <taxon>Hypocreomycetidae</taxon>
        <taxon>Hypocreales</taxon>
        <taxon>Bionectriaceae</taxon>
        <taxon>Emericellopsis</taxon>
    </lineage>
</organism>
<feature type="transmembrane region" description="Helical" evidence="16">
    <location>
        <begin position="185"/>
        <end position="208"/>
    </location>
</feature>
<evidence type="ECO:0000256" key="15">
    <source>
        <dbReference type="SAM" id="MobiDB-lite"/>
    </source>
</evidence>
<feature type="region of interest" description="Disordered" evidence="15">
    <location>
        <begin position="355"/>
        <end position="388"/>
    </location>
</feature>
<feature type="disulfide bond" evidence="14">
    <location>
        <begin position="4"/>
        <end position="44"/>
    </location>
</feature>
<keyword evidence="14" id="KW-0408">Iron</keyword>
<feature type="disulfide bond" evidence="14">
    <location>
        <begin position="18"/>
        <end position="25"/>
    </location>
</feature>
<feature type="transmembrane region" description="Helical" evidence="16">
    <location>
        <begin position="228"/>
        <end position="252"/>
    </location>
</feature>
<evidence type="ECO:0000256" key="2">
    <source>
        <dbReference type="ARBA" id="ARBA00004589"/>
    </source>
</evidence>
<feature type="transmembrane region" description="Helical" evidence="16">
    <location>
        <begin position="69"/>
        <end position="92"/>
    </location>
</feature>
<gene>
    <name evidence="18" type="ORF">F5Z01DRAFT_674480</name>
</gene>
<keyword evidence="8" id="KW-0732">Signal</keyword>
<evidence type="ECO:0000256" key="5">
    <source>
        <dbReference type="ARBA" id="ARBA00022525"/>
    </source>
</evidence>
<keyword evidence="14" id="KW-0349">Heme</keyword>
<evidence type="ECO:0000313" key="19">
    <source>
        <dbReference type="Proteomes" id="UP000887229"/>
    </source>
</evidence>
<comment type="similarity">
    <text evidence="4">Belongs to the RBT5 family.</text>
</comment>
<evidence type="ECO:0000256" key="12">
    <source>
        <dbReference type="ARBA" id="ARBA00023288"/>
    </source>
</evidence>
<reference evidence="18" key="1">
    <citation type="journal article" date="2021" name="IMA Fungus">
        <title>Genomic characterization of three marine fungi, including Emericellopsis atlantica sp. nov. with signatures of a generalist lifestyle and marine biomass degradation.</title>
        <authorList>
            <person name="Hagestad O.C."/>
            <person name="Hou L."/>
            <person name="Andersen J.H."/>
            <person name="Hansen E.H."/>
            <person name="Altermark B."/>
            <person name="Li C."/>
            <person name="Kuhnert E."/>
            <person name="Cox R.J."/>
            <person name="Crous P.W."/>
            <person name="Spatafora J.W."/>
            <person name="Lail K."/>
            <person name="Amirebrahimi M."/>
            <person name="Lipzen A."/>
            <person name="Pangilinan J."/>
            <person name="Andreopoulos W."/>
            <person name="Hayes R.D."/>
            <person name="Ng V."/>
            <person name="Grigoriev I.V."/>
            <person name="Jackson S.A."/>
            <person name="Sutton T.D.S."/>
            <person name="Dobson A.D.W."/>
            <person name="Rama T."/>
        </authorList>
    </citation>
    <scope>NUCLEOTIDE SEQUENCE</scope>
    <source>
        <strain evidence="18">TS7</strain>
    </source>
</reference>
<feature type="transmembrane region" description="Helical" evidence="16">
    <location>
        <begin position="302"/>
        <end position="325"/>
    </location>
</feature>
<feature type="transmembrane region" description="Helical" evidence="16">
    <location>
        <begin position="104"/>
        <end position="128"/>
    </location>
</feature>
<dbReference type="Pfam" id="PF20684">
    <property type="entry name" value="Fung_rhodopsin"/>
    <property type="match status" value="1"/>
</dbReference>
<dbReference type="Pfam" id="PF05730">
    <property type="entry name" value="CFEM"/>
    <property type="match status" value="1"/>
</dbReference>
<dbReference type="PROSITE" id="PS52012">
    <property type="entry name" value="CFEM"/>
    <property type="match status" value="1"/>
</dbReference>
<dbReference type="PANTHER" id="PTHR33048">
    <property type="entry name" value="PTH11-LIKE INTEGRAL MEMBRANE PROTEIN (AFU_ORTHOLOGUE AFUA_5G11245)"/>
    <property type="match status" value="1"/>
</dbReference>
<evidence type="ECO:0000256" key="10">
    <source>
        <dbReference type="ARBA" id="ARBA00023136"/>
    </source>
</evidence>
<evidence type="ECO:0000256" key="9">
    <source>
        <dbReference type="ARBA" id="ARBA00022989"/>
    </source>
</evidence>
<comment type="caution">
    <text evidence="18">The sequence shown here is derived from an EMBL/GenBank/DDBJ whole genome shotgun (WGS) entry which is preliminary data.</text>
</comment>
<feature type="transmembrane region" description="Helical" evidence="16">
    <location>
        <begin position="264"/>
        <end position="282"/>
    </location>
</feature>
<dbReference type="InterPro" id="IPR008427">
    <property type="entry name" value="Extracellular_membr_CFEM_dom"/>
</dbReference>
<dbReference type="RefSeq" id="XP_046118089.1">
    <property type="nucleotide sequence ID" value="XM_046265047.1"/>
</dbReference>
<keyword evidence="11 14" id="KW-1015">Disulfide bond</keyword>
<evidence type="ECO:0000256" key="3">
    <source>
        <dbReference type="ARBA" id="ARBA00004613"/>
    </source>
</evidence>
<dbReference type="EMBL" id="MU251255">
    <property type="protein sequence ID" value="KAG9254165.1"/>
    <property type="molecule type" value="Genomic_DNA"/>
</dbReference>
<evidence type="ECO:0000256" key="6">
    <source>
        <dbReference type="ARBA" id="ARBA00022622"/>
    </source>
</evidence>
<evidence type="ECO:0000259" key="17">
    <source>
        <dbReference type="PROSITE" id="PS52012"/>
    </source>
</evidence>
<sequence length="405" mass="44793">MPGCAAACLGQFLPDSTCEASDSKCVCADTELMLGVEGCTFSSCTVVEGLAAANITKTMCNEPVRDRSLVAPIATAISGFFALLFILSRVYVCYTLEEWAWQDYCAFVAMASSIPMDVGEFFMMHYGMGKDVWTLEEEQINEVVKWTWVTQVSYIPAIILTKMAIIGIFLRVFPDETFRKVCIGTLVHCGLFLVSTFVATILACVPVSDAWIVWSGKATGLCYNNTAYWWAHSAINISTDLWILALPISQLLKLQLGLKKKIHLMLMFGVCIIITVISIIRFSGLLQYSFTTNPTYNNVMVATYSVVECNVSIMCCCMPAALALLRRTYPQIFGSASGSYERSDDPNKPRSLMIFGGSGRTPKGKRGIQKSVTNTVSYETRPDDGSDQLELMDVEGNRLDRKWNA</sequence>
<dbReference type="InterPro" id="IPR052337">
    <property type="entry name" value="SAT4-like"/>
</dbReference>
<evidence type="ECO:0000256" key="14">
    <source>
        <dbReference type="PROSITE-ProRule" id="PRU01356"/>
    </source>
</evidence>
<keyword evidence="10 16" id="KW-0472">Membrane</keyword>
<evidence type="ECO:0000256" key="8">
    <source>
        <dbReference type="ARBA" id="ARBA00022729"/>
    </source>
</evidence>
<proteinExistence type="inferred from homology"/>
<dbReference type="PANTHER" id="PTHR33048:SF143">
    <property type="entry name" value="EXTRACELLULAR MEMBRANE PROTEIN CFEM DOMAIN-CONTAINING PROTEIN-RELATED"/>
    <property type="match status" value="1"/>
</dbReference>
<evidence type="ECO:0000256" key="1">
    <source>
        <dbReference type="ARBA" id="ARBA00004141"/>
    </source>
</evidence>
<accession>A0A9P7ZM82</accession>
<keyword evidence="5" id="KW-0964">Secreted</keyword>
<dbReference type="GO" id="GO:0005576">
    <property type="term" value="C:extracellular region"/>
    <property type="evidence" value="ECO:0007669"/>
    <property type="project" value="UniProtKB-SubCell"/>
</dbReference>
<dbReference type="GO" id="GO:0046872">
    <property type="term" value="F:metal ion binding"/>
    <property type="evidence" value="ECO:0007669"/>
    <property type="project" value="UniProtKB-UniRule"/>
</dbReference>
<feature type="disulfide bond" evidence="14">
    <location>
        <begin position="27"/>
        <end position="60"/>
    </location>
</feature>
<evidence type="ECO:0000313" key="18">
    <source>
        <dbReference type="EMBL" id="KAG9254165.1"/>
    </source>
</evidence>
<evidence type="ECO:0000256" key="7">
    <source>
        <dbReference type="ARBA" id="ARBA00022692"/>
    </source>
</evidence>
<dbReference type="OrthoDB" id="2496787at2759"/>
<dbReference type="GeneID" id="70295950"/>
<evidence type="ECO:0000256" key="11">
    <source>
        <dbReference type="ARBA" id="ARBA00023157"/>
    </source>
</evidence>
<feature type="disulfide bond" evidence="14">
    <location>
        <begin position="8"/>
        <end position="39"/>
    </location>
</feature>
<comment type="subcellular location">
    <subcellularLocation>
        <location evidence="2">Membrane</location>
        <topology evidence="2">Lipid-anchor</topology>
        <topology evidence="2">GPI-anchor</topology>
    </subcellularLocation>
    <subcellularLocation>
        <location evidence="1">Membrane</location>
        <topology evidence="1">Multi-pass membrane protein</topology>
    </subcellularLocation>
    <subcellularLocation>
        <location evidence="3">Secreted</location>
    </subcellularLocation>
</comment>
<feature type="transmembrane region" description="Helical" evidence="16">
    <location>
        <begin position="148"/>
        <end position="173"/>
    </location>
</feature>
<keyword evidence="14" id="KW-0479">Metal-binding</keyword>
<evidence type="ECO:0000256" key="16">
    <source>
        <dbReference type="SAM" id="Phobius"/>
    </source>
</evidence>
<keyword evidence="9 16" id="KW-1133">Transmembrane helix</keyword>
<keyword evidence="6" id="KW-0336">GPI-anchor</keyword>
<dbReference type="Proteomes" id="UP000887229">
    <property type="component" value="Unassembled WGS sequence"/>
</dbReference>
<dbReference type="InterPro" id="IPR049326">
    <property type="entry name" value="Rhodopsin_dom_fungi"/>
</dbReference>